<dbReference type="InterPro" id="IPR026705">
    <property type="entry name" value="Hid-1/Ecm30"/>
</dbReference>
<evidence type="ECO:0000313" key="3">
    <source>
        <dbReference type="Proteomes" id="UP001378960"/>
    </source>
</evidence>
<reference evidence="2 3" key="1">
    <citation type="journal article" date="2023" name="Elife">
        <title>Identification of key yeast species and microbe-microbe interactions impacting larval growth of Drosophila in the wild.</title>
        <authorList>
            <person name="Mure A."/>
            <person name="Sugiura Y."/>
            <person name="Maeda R."/>
            <person name="Honda K."/>
            <person name="Sakurai N."/>
            <person name="Takahashi Y."/>
            <person name="Watada M."/>
            <person name="Katoh T."/>
            <person name="Gotoh A."/>
            <person name="Gotoh Y."/>
            <person name="Taniguchi I."/>
            <person name="Nakamura K."/>
            <person name="Hayashi T."/>
            <person name="Katayama T."/>
            <person name="Uemura T."/>
            <person name="Hattori Y."/>
        </authorList>
    </citation>
    <scope>NUCLEOTIDE SEQUENCE [LARGE SCALE GENOMIC DNA]</scope>
    <source>
        <strain evidence="2 3">PK-24</strain>
    </source>
</reference>
<gene>
    <name evidence="2" type="ORF">DAPK24_018210</name>
</gene>
<dbReference type="PANTHER" id="PTHR21575">
    <property type="entry name" value="PROTEIN HID1"/>
    <property type="match status" value="1"/>
</dbReference>
<feature type="region of interest" description="Disordered" evidence="1">
    <location>
        <begin position="679"/>
        <end position="725"/>
    </location>
</feature>
<comment type="caution">
    <text evidence="2">The sequence shown here is derived from an EMBL/GenBank/DDBJ whole genome shotgun (WGS) entry which is preliminary data.</text>
</comment>
<proteinExistence type="predicted"/>
<dbReference type="PANTHER" id="PTHR21575:SF12">
    <property type="entry name" value="PROTEIN HID1"/>
    <property type="match status" value="1"/>
</dbReference>
<name>A0AAV5R1U1_PICKL</name>
<evidence type="ECO:0000313" key="2">
    <source>
        <dbReference type="EMBL" id="GMM45246.1"/>
    </source>
</evidence>
<feature type="region of interest" description="Disordered" evidence="1">
    <location>
        <begin position="92"/>
        <end position="130"/>
    </location>
</feature>
<dbReference type="Proteomes" id="UP001378960">
    <property type="component" value="Unassembled WGS sequence"/>
</dbReference>
<dbReference type="AlphaFoldDB" id="A0AAV5R1U1"/>
<dbReference type="GO" id="GO:0000138">
    <property type="term" value="C:Golgi trans cisterna"/>
    <property type="evidence" value="ECO:0007669"/>
    <property type="project" value="TreeGrafter"/>
</dbReference>
<evidence type="ECO:0008006" key="4">
    <source>
        <dbReference type="Google" id="ProtNLM"/>
    </source>
</evidence>
<dbReference type="GO" id="GO:0016020">
    <property type="term" value="C:membrane"/>
    <property type="evidence" value="ECO:0007669"/>
    <property type="project" value="TreeGrafter"/>
</dbReference>
<sequence length="1095" mass="125063">MDDIHSVFQPPDIRYLRDHHPQTLASLISSISTHLVYLSKLSNVPIHKFPKIHLLNCIRLLTLIMPFLYEKSSSALLEDKIFWSAKYHSRHHTNGNPHEQISPTESNIPTPGVDDESHNGQSPNDETSSLKVDYHTMIHSDSPLGMELINSCLDLLFTLDFTVQSNKVSASFANDYQPIVWEPGCENLSHYMDPVLDLDSNRLEIIRLLLSLFSKNLYTTHSDLVGTGSRFLTVFVAVTNGRKYYTLCLSLINTILRSTQNNSNPTISTYVNSNINNNNGLEVQNNDVHKKIRILLVTNIIQLFSIIVVYPIPFKDINFLYKYNIILSHNNQPKNRTRMFLNKLNKIDDLKFIISTLSIPILNPINDLNNLSAFSYIMKSSKLIDDDEIHIWSKELLIILLEFFQCNSKYRSVFTELLGPEFFVSLMYFVLKYKDDVSQKNFVKLCVQNLFYLSSDLRMCSKLLSHFNIQLYESLPQLLRTSTTPTSYRDFLLIHLCNILSSFNNLNEFSNNKSTDSFSSNNNNNNNNNIISNESTLISPLIHFLYNLITMHIALFEYNKRENRDILSNRRLSIKDLSKCPPSQLSYAASSSLIHVITKLSNQSYLSQNTKVNCEHISLILAGCCQAVCRDPSDSIVLLYILSKNASLLNKLAMTIKNLSDDLFNTLIQNEKKQFEIRQHQLQQQQFLQPESRSMSQNDDPLNDYYDNDNDNEVATMPTLSRQTTLESIPSIRSMPALTKQTSQISISHESPKLAPINHFRFDEGVDPQKTESEENIDIKGEYKILIPDDGFNTPLPIGMSDRKAGKNPYYGKFEDTWSGKEALHVLRECIKLTNTELLDHEKSNNKNGYISNNSKLSDSLYVIQTLLKLNIGSIINDISKSDLYNPDRLAFNLLKFKWNFSSLAWYISLIWSDIFLNYNVYESKGLLAELSSGISAIKKTSSSWGFGGWKIGSNNDENNNSPEPKFNRNEENDHYESNIMNYSIWFGTHIILFRINPTSVRNHYSLQHGKSEILNLITNNNNSNSSPFAEVLVKRNSVGSPLLNMRGNGSGVFTEGFWKRQGVRPNSLERRDSDVSLKMLLRGNGGSNRPSISQ</sequence>
<feature type="compositionally biased region" description="Low complexity" evidence="1">
    <location>
        <begin position="680"/>
        <end position="689"/>
    </location>
</feature>
<accession>A0AAV5R1U1</accession>
<dbReference type="Pfam" id="PF12722">
    <property type="entry name" value="Hid1"/>
    <property type="match status" value="1"/>
</dbReference>
<feature type="compositionally biased region" description="Polar residues" evidence="1">
    <location>
        <begin position="94"/>
        <end position="109"/>
    </location>
</feature>
<protein>
    <recommendedName>
        <fullName evidence="4">Protein HID1</fullName>
    </recommendedName>
</protein>
<dbReference type="GO" id="GO:0005797">
    <property type="term" value="C:Golgi medial cisterna"/>
    <property type="evidence" value="ECO:0007669"/>
    <property type="project" value="TreeGrafter"/>
</dbReference>
<organism evidence="2 3">
    <name type="scientific">Pichia kluyveri</name>
    <name type="common">Yeast</name>
    <dbReference type="NCBI Taxonomy" id="36015"/>
    <lineage>
        <taxon>Eukaryota</taxon>
        <taxon>Fungi</taxon>
        <taxon>Dikarya</taxon>
        <taxon>Ascomycota</taxon>
        <taxon>Saccharomycotina</taxon>
        <taxon>Pichiomycetes</taxon>
        <taxon>Pichiales</taxon>
        <taxon>Pichiaceae</taxon>
        <taxon>Pichia</taxon>
    </lineage>
</organism>
<feature type="compositionally biased region" description="Polar residues" evidence="1">
    <location>
        <begin position="119"/>
        <end position="130"/>
    </location>
</feature>
<keyword evidence="3" id="KW-1185">Reference proteome</keyword>
<dbReference type="EMBL" id="BTGB01000002">
    <property type="protein sequence ID" value="GMM45246.1"/>
    <property type="molecule type" value="Genomic_DNA"/>
</dbReference>
<evidence type="ECO:0000256" key="1">
    <source>
        <dbReference type="SAM" id="MobiDB-lite"/>
    </source>
</evidence>